<sequence length="64" mass="7048">MRKTNVTLYIVAAVCWLGAAAFVIKANNIKMGILYLVLAAMNFVLAYVSNKKLGASENKTKLRK</sequence>
<feature type="transmembrane region" description="Helical" evidence="1">
    <location>
        <begin position="31"/>
        <end position="49"/>
    </location>
</feature>
<evidence type="ECO:0000313" key="2">
    <source>
        <dbReference type="EMBL" id="KRQ87400.1"/>
    </source>
</evidence>
<keyword evidence="1" id="KW-0812">Transmembrane</keyword>
<evidence type="ECO:0000313" key="3">
    <source>
        <dbReference type="Proteomes" id="UP000052015"/>
    </source>
</evidence>
<comment type="caution">
    <text evidence="2">The sequence shown here is derived from an EMBL/GenBank/DDBJ whole genome shotgun (WGS) entry which is preliminary data.</text>
</comment>
<dbReference type="AlphaFoldDB" id="A0A0R3JV45"/>
<organism evidence="2 3">
    <name type="scientific">Caloramator mitchellensis</name>
    <dbReference type="NCBI Taxonomy" id="908809"/>
    <lineage>
        <taxon>Bacteria</taxon>
        <taxon>Bacillati</taxon>
        <taxon>Bacillota</taxon>
        <taxon>Clostridia</taxon>
        <taxon>Eubacteriales</taxon>
        <taxon>Clostridiaceae</taxon>
        <taxon>Caloramator</taxon>
    </lineage>
</organism>
<dbReference type="Proteomes" id="UP000052015">
    <property type="component" value="Unassembled WGS sequence"/>
</dbReference>
<evidence type="ECO:0000256" key="1">
    <source>
        <dbReference type="SAM" id="Phobius"/>
    </source>
</evidence>
<gene>
    <name evidence="2" type="ORF">ABG79_00738</name>
</gene>
<accession>A0A0R3JV45</accession>
<keyword evidence="3" id="KW-1185">Reference proteome</keyword>
<keyword evidence="1" id="KW-1133">Transmembrane helix</keyword>
<keyword evidence="1" id="KW-0472">Membrane</keyword>
<reference evidence="2 3" key="1">
    <citation type="submission" date="2015-09" db="EMBL/GenBank/DDBJ databases">
        <title>Draft genome sequence of a Caloramator mitchellensis, a moderate thermophile from the Great Artesian Basin of Australia.</title>
        <authorList>
            <person name="Patel B.K."/>
        </authorList>
    </citation>
    <scope>NUCLEOTIDE SEQUENCE [LARGE SCALE GENOMIC DNA]</scope>
    <source>
        <strain evidence="2 3">VF08</strain>
    </source>
</reference>
<name>A0A0R3JV45_CALMK</name>
<dbReference type="STRING" id="908809.ABG79_00738"/>
<dbReference type="EMBL" id="LKHP01000003">
    <property type="protein sequence ID" value="KRQ87400.1"/>
    <property type="molecule type" value="Genomic_DNA"/>
</dbReference>
<protein>
    <submittedName>
        <fullName evidence="2">Uncharacterized protein</fullName>
    </submittedName>
</protein>
<proteinExistence type="predicted"/>
<dbReference type="RefSeq" id="WP_057977236.1">
    <property type="nucleotide sequence ID" value="NZ_LKHP01000003.1"/>
</dbReference>